<sequence length="181" mass="19980">MDPLSFLSFAPSTCSSTLSPNTVLWDRLGSMFNSSLRCVRVHPPARHTSRSQQPVAISNHDPFEPSLTGDWALVSGVRLVEFGHRGLSAKHTTTARTATAGDKNNTVASYDRLPKPLYGNTVTNLTNTSQISKSLHEFYPHEYRILSDEERIAVPDISNVHYPGYLSLLILGAHTHDLPTL</sequence>
<keyword evidence="2" id="KW-1185">Reference proteome</keyword>
<reference evidence="1" key="1">
    <citation type="journal article" date="2020" name="Nat. Commun.">
        <title>Large-scale genome sequencing of mycorrhizal fungi provides insights into the early evolution of symbiotic traits.</title>
        <authorList>
            <person name="Miyauchi S."/>
            <person name="Kiss E."/>
            <person name="Kuo A."/>
            <person name="Drula E."/>
            <person name="Kohler A."/>
            <person name="Sanchez-Garcia M."/>
            <person name="Morin E."/>
            <person name="Andreopoulos B."/>
            <person name="Barry K.W."/>
            <person name="Bonito G."/>
            <person name="Buee M."/>
            <person name="Carver A."/>
            <person name="Chen C."/>
            <person name="Cichocki N."/>
            <person name="Clum A."/>
            <person name="Culley D."/>
            <person name="Crous P.W."/>
            <person name="Fauchery L."/>
            <person name="Girlanda M."/>
            <person name="Hayes R.D."/>
            <person name="Keri Z."/>
            <person name="LaButti K."/>
            <person name="Lipzen A."/>
            <person name="Lombard V."/>
            <person name="Magnuson J."/>
            <person name="Maillard F."/>
            <person name="Murat C."/>
            <person name="Nolan M."/>
            <person name="Ohm R.A."/>
            <person name="Pangilinan J."/>
            <person name="Pereira M.F."/>
            <person name="Perotto S."/>
            <person name="Peter M."/>
            <person name="Pfister S."/>
            <person name="Riley R."/>
            <person name="Sitrit Y."/>
            <person name="Stielow J.B."/>
            <person name="Szollosi G."/>
            <person name="Zifcakova L."/>
            <person name="Stursova M."/>
            <person name="Spatafora J.W."/>
            <person name="Tedersoo L."/>
            <person name="Vaario L.M."/>
            <person name="Yamada A."/>
            <person name="Yan M."/>
            <person name="Wang P."/>
            <person name="Xu J."/>
            <person name="Bruns T."/>
            <person name="Baldrian P."/>
            <person name="Vilgalys R."/>
            <person name="Dunand C."/>
            <person name="Henrissat B."/>
            <person name="Grigoriev I.V."/>
            <person name="Hibbett D."/>
            <person name="Nagy L.G."/>
            <person name="Martin F.M."/>
        </authorList>
    </citation>
    <scope>NUCLEOTIDE SEQUENCE</scope>
    <source>
        <strain evidence="1">UP504</strain>
    </source>
</reference>
<name>A0A9P6E104_9AGAM</name>
<evidence type="ECO:0000313" key="2">
    <source>
        <dbReference type="Proteomes" id="UP000886523"/>
    </source>
</evidence>
<accession>A0A9P6E104</accession>
<evidence type="ECO:0000313" key="1">
    <source>
        <dbReference type="EMBL" id="KAF9517720.1"/>
    </source>
</evidence>
<comment type="caution">
    <text evidence="1">The sequence shown here is derived from an EMBL/GenBank/DDBJ whole genome shotgun (WGS) entry which is preliminary data.</text>
</comment>
<organism evidence="1 2">
    <name type="scientific">Hydnum rufescens UP504</name>
    <dbReference type="NCBI Taxonomy" id="1448309"/>
    <lineage>
        <taxon>Eukaryota</taxon>
        <taxon>Fungi</taxon>
        <taxon>Dikarya</taxon>
        <taxon>Basidiomycota</taxon>
        <taxon>Agaricomycotina</taxon>
        <taxon>Agaricomycetes</taxon>
        <taxon>Cantharellales</taxon>
        <taxon>Hydnaceae</taxon>
        <taxon>Hydnum</taxon>
    </lineage>
</organism>
<dbReference type="EMBL" id="MU128930">
    <property type="protein sequence ID" value="KAF9517720.1"/>
    <property type="molecule type" value="Genomic_DNA"/>
</dbReference>
<protein>
    <submittedName>
        <fullName evidence="1">Uncharacterized protein</fullName>
    </submittedName>
</protein>
<dbReference type="AlphaFoldDB" id="A0A9P6E104"/>
<dbReference type="Proteomes" id="UP000886523">
    <property type="component" value="Unassembled WGS sequence"/>
</dbReference>
<proteinExistence type="predicted"/>
<gene>
    <name evidence="1" type="ORF">BS47DRAFT_476518</name>
</gene>